<dbReference type="InterPro" id="IPR050266">
    <property type="entry name" value="AB_hydrolase_sf"/>
</dbReference>
<proteinExistence type="predicted"/>
<feature type="domain" description="AB hydrolase-1" evidence="2">
    <location>
        <begin position="45"/>
        <end position="267"/>
    </location>
</feature>
<dbReference type="PANTHER" id="PTHR43798">
    <property type="entry name" value="MONOACYLGLYCEROL LIPASE"/>
    <property type="match status" value="1"/>
</dbReference>
<evidence type="ECO:0000313" key="4">
    <source>
        <dbReference type="Proteomes" id="UP000509222"/>
    </source>
</evidence>
<organism evidence="3 4">
    <name type="scientific">Planococcus glaciei</name>
    <dbReference type="NCBI Taxonomy" id="459472"/>
    <lineage>
        <taxon>Bacteria</taxon>
        <taxon>Bacillati</taxon>
        <taxon>Bacillota</taxon>
        <taxon>Bacilli</taxon>
        <taxon>Bacillales</taxon>
        <taxon>Caryophanaceae</taxon>
        <taxon>Planococcus</taxon>
    </lineage>
</organism>
<dbReference type="PANTHER" id="PTHR43798:SF31">
    <property type="entry name" value="AB HYDROLASE SUPERFAMILY PROTEIN YCLE"/>
    <property type="match status" value="1"/>
</dbReference>
<dbReference type="AlphaFoldDB" id="A0A7H8QCK1"/>
<keyword evidence="1 3" id="KW-0378">Hydrolase</keyword>
<dbReference type="Pfam" id="PF00561">
    <property type="entry name" value="Abhydrolase_1"/>
    <property type="match status" value="1"/>
</dbReference>
<dbReference type="Gene3D" id="3.40.50.1820">
    <property type="entry name" value="alpha/beta hydrolase"/>
    <property type="match status" value="1"/>
</dbReference>
<dbReference type="EMBL" id="CP051177">
    <property type="protein sequence ID" value="QKX51599.1"/>
    <property type="molecule type" value="Genomic_DNA"/>
</dbReference>
<keyword evidence="4" id="KW-1185">Reference proteome</keyword>
<sequence>MENWKQTIIATQRGNFEVFQKGEGPPLCVTHHYSVFNETGDYYAEAFTKNHAVYLVNLREAGQSEKFGEPYQLSMLETIFDLEAIREELRFVKWGFAGHSTGGMLGILYGMYFSESLSYLILTGAAAREYATFSKGCIYNPEHPKFERMQNLIEQLKQEGIPVGKRKKLGEERTKLSLFRPEKYNEYFHENITKSMSAARMDFFNRELPIYDVTRKLHLIKAPVLILCGRHDVQCPLTYSIEMQEHIPGAHLVVFEESNHYPFLEEAELFDKELMKFLSMRRSTAI</sequence>
<dbReference type="SUPFAM" id="SSF53474">
    <property type="entry name" value="alpha/beta-Hydrolases"/>
    <property type="match status" value="1"/>
</dbReference>
<gene>
    <name evidence="3" type="ORF">HF394_14075</name>
</gene>
<dbReference type="RefSeq" id="WP_036804852.1">
    <property type="nucleotide sequence ID" value="NZ_CP051177.1"/>
</dbReference>
<evidence type="ECO:0000259" key="2">
    <source>
        <dbReference type="Pfam" id="PF00561"/>
    </source>
</evidence>
<protein>
    <submittedName>
        <fullName evidence="3">Alpha/beta hydrolase</fullName>
    </submittedName>
</protein>
<reference evidence="4" key="1">
    <citation type="submission" date="2020-06" db="EMBL/GenBank/DDBJ databases">
        <title>Isolation of Planomicrobium glaciei.</title>
        <authorList>
            <person name="Malisova L."/>
            <person name="Safrankova R."/>
            <person name="Jakubu V."/>
            <person name="Spanelova P."/>
        </authorList>
    </citation>
    <scope>NUCLEOTIDE SEQUENCE [LARGE SCALE GENOMIC DNA]</scope>
    <source>
        <strain evidence="4">NRL-ATB46093</strain>
    </source>
</reference>
<dbReference type="GO" id="GO:0016020">
    <property type="term" value="C:membrane"/>
    <property type="evidence" value="ECO:0007669"/>
    <property type="project" value="TreeGrafter"/>
</dbReference>
<evidence type="ECO:0000256" key="1">
    <source>
        <dbReference type="ARBA" id="ARBA00022801"/>
    </source>
</evidence>
<dbReference type="InterPro" id="IPR000073">
    <property type="entry name" value="AB_hydrolase_1"/>
</dbReference>
<dbReference type="Proteomes" id="UP000509222">
    <property type="component" value="Chromosome"/>
</dbReference>
<dbReference type="GO" id="GO:0016787">
    <property type="term" value="F:hydrolase activity"/>
    <property type="evidence" value="ECO:0007669"/>
    <property type="project" value="UniProtKB-KW"/>
</dbReference>
<evidence type="ECO:0000313" key="3">
    <source>
        <dbReference type="EMBL" id="QKX51599.1"/>
    </source>
</evidence>
<name>A0A7H8QCK1_9BACL</name>
<dbReference type="InterPro" id="IPR029058">
    <property type="entry name" value="AB_hydrolase_fold"/>
</dbReference>
<dbReference type="Gene3D" id="6.10.140.700">
    <property type="match status" value="1"/>
</dbReference>
<accession>A0A7H8QCK1</accession>